<name>A0A4R5PMU9_9HYPH</name>
<evidence type="ECO:0000259" key="4">
    <source>
        <dbReference type="PROSITE" id="PS50043"/>
    </source>
</evidence>
<dbReference type="SUPFAM" id="SSF46894">
    <property type="entry name" value="C-terminal effector domain of the bipartite response regulators"/>
    <property type="match status" value="1"/>
</dbReference>
<dbReference type="PROSITE" id="PS50043">
    <property type="entry name" value="HTH_LUXR_2"/>
    <property type="match status" value="1"/>
</dbReference>
<dbReference type="AlphaFoldDB" id="A0A4R5PMU9"/>
<organism evidence="5 6">
    <name type="scientific">Pseudohoeflea suaedae</name>
    <dbReference type="NCBI Taxonomy" id="877384"/>
    <lineage>
        <taxon>Bacteria</taxon>
        <taxon>Pseudomonadati</taxon>
        <taxon>Pseudomonadota</taxon>
        <taxon>Alphaproteobacteria</taxon>
        <taxon>Hyphomicrobiales</taxon>
        <taxon>Rhizobiaceae</taxon>
        <taxon>Pseudohoeflea</taxon>
    </lineage>
</organism>
<dbReference type="PANTHER" id="PTHR44688">
    <property type="entry name" value="DNA-BINDING TRANSCRIPTIONAL ACTIVATOR DEVR_DOSR"/>
    <property type="match status" value="1"/>
</dbReference>
<dbReference type="GO" id="GO:0003677">
    <property type="term" value="F:DNA binding"/>
    <property type="evidence" value="ECO:0007669"/>
    <property type="project" value="UniProtKB-KW"/>
</dbReference>
<dbReference type="Pfam" id="PF00196">
    <property type="entry name" value="GerE"/>
    <property type="match status" value="1"/>
</dbReference>
<dbReference type="OrthoDB" id="8349179at2"/>
<evidence type="ECO:0000313" key="5">
    <source>
        <dbReference type="EMBL" id="TDH38249.1"/>
    </source>
</evidence>
<keyword evidence="2" id="KW-0238">DNA-binding</keyword>
<reference evidence="5 6" key="1">
    <citation type="journal article" date="2013" name="Int. J. Syst. Evol. Microbiol.">
        <title>Hoeflea suaedae sp. nov., an endophytic bacterium isolated from the root of the halophyte Suaeda maritima.</title>
        <authorList>
            <person name="Chung E.J."/>
            <person name="Park J.A."/>
            <person name="Pramanik P."/>
            <person name="Bibi F."/>
            <person name="Jeon C.O."/>
            <person name="Chung Y.R."/>
        </authorList>
    </citation>
    <scope>NUCLEOTIDE SEQUENCE [LARGE SCALE GENOMIC DNA]</scope>
    <source>
        <strain evidence="5 6">YC6898</strain>
    </source>
</reference>
<gene>
    <name evidence="5" type="ORF">E2A64_03790</name>
</gene>
<dbReference type="InterPro" id="IPR016032">
    <property type="entry name" value="Sig_transdc_resp-reg_C-effctor"/>
</dbReference>
<dbReference type="GO" id="GO:0006355">
    <property type="term" value="P:regulation of DNA-templated transcription"/>
    <property type="evidence" value="ECO:0007669"/>
    <property type="project" value="InterPro"/>
</dbReference>
<feature type="domain" description="HTH luxR-type" evidence="4">
    <location>
        <begin position="174"/>
        <end position="239"/>
    </location>
</feature>
<dbReference type="SMART" id="SM00421">
    <property type="entry name" value="HTH_LUXR"/>
    <property type="match status" value="1"/>
</dbReference>
<keyword evidence="3" id="KW-0804">Transcription</keyword>
<proteinExistence type="predicted"/>
<dbReference type="Gene3D" id="1.10.10.10">
    <property type="entry name" value="Winged helix-like DNA-binding domain superfamily/Winged helix DNA-binding domain"/>
    <property type="match status" value="1"/>
</dbReference>
<evidence type="ECO:0000256" key="1">
    <source>
        <dbReference type="ARBA" id="ARBA00023015"/>
    </source>
</evidence>
<dbReference type="EMBL" id="SMSI01000001">
    <property type="protein sequence ID" value="TDH38249.1"/>
    <property type="molecule type" value="Genomic_DNA"/>
</dbReference>
<evidence type="ECO:0000256" key="3">
    <source>
        <dbReference type="ARBA" id="ARBA00023163"/>
    </source>
</evidence>
<comment type="caution">
    <text evidence="5">The sequence shown here is derived from an EMBL/GenBank/DDBJ whole genome shotgun (WGS) entry which is preliminary data.</text>
</comment>
<dbReference type="PRINTS" id="PR00038">
    <property type="entry name" value="HTHLUXR"/>
</dbReference>
<dbReference type="InterPro" id="IPR000792">
    <property type="entry name" value="Tscrpt_reg_LuxR_C"/>
</dbReference>
<protein>
    <submittedName>
        <fullName evidence="5">LuxR family transcriptional regulator</fullName>
    </submittedName>
</protein>
<sequence length="242" mass="25880">MAAFSETIETSFTVTEPRKFGTALSDLYPKANALQHAADAAAFAVLSVNAQTALSPRNLTVRMHSAGDKDADGLQALLKAHGEVLISHLWKSPMPLHFNADGIEPCLLAGPDHANRRPPNGAFGLAFPVQLGAMGNGYVILFDVRVEMNVNLCLDLHRKAIGLMRDALKLEFGTLTTSELLSEREIECLQLVGDGLKSEAIGDRLGLSVHTVNAYLGSATSKLDAVNRIQAIAKAIRLGLIS</sequence>
<dbReference type="PROSITE" id="PS00622">
    <property type="entry name" value="HTH_LUXR_1"/>
    <property type="match status" value="1"/>
</dbReference>
<keyword evidence="1" id="KW-0805">Transcription regulation</keyword>
<dbReference type="InterPro" id="IPR036388">
    <property type="entry name" value="WH-like_DNA-bd_sf"/>
</dbReference>
<dbReference type="CDD" id="cd06170">
    <property type="entry name" value="LuxR_C_like"/>
    <property type="match status" value="1"/>
</dbReference>
<dbReference type="PANTHER" id="PTHR44688:SF25">
    <property type="entry name" value="HTH LUXR-TYPE DOMAIN-CONTAINING PROTEIN"/>
    <property type="match status" value="1"/>
</dbReference>
<evidence type="ECO:0000313" key="6">
    <source>
        <dbReference type="Proteomes" id="UP000295131"/>
    </source>
</evidence>
<accession>A0A4R5PMU9</accession>
<dbReference type="RefSeq" id="WP_133283083.1">
    <property type="nucleotide sequence ID" value="NZ_SMSI01000001.1"/>
</dbReference>
<keyword evidence="6" id="KW-1185">Reference proteome</keyword>
<dbReference type="Proteomes" id="UP000295131">
    <property type="component" value="Unassembled WGS sequence"/>
</dbReference>
<evidence type="ECO:0000256" key="2">
    <source>
        <dbReference type="ARBA" id="ARBA00023125"/>
    </source>
</evidence>